<dbReference type="InterPro" id="IPR011006">
    <property type="entry name" value="CheY-like_superfamily"/>
</dbReference>
<dbReference type="CDD" id="cd19920">
    <property type="entry name" value="REC_PA4781-like"/>
    <property type="match status" value="1"/>
</dbReference>
<feature type="domain" description="Response regulatory" evidence="2">
    <location>
        <begin position="7"/>
        <end position="123"/>
    </location>
</feature>
<dbReference type="SMART" id="SM00448">
    <property type="entry name" value="REC"/>
    <property type="match status" value="1"/>
</dbReference>
<feature type="modified residue" description="4-aspartylphosphate" evidence="1">
    <location>
        <position position="56"/>
    </location>
</feature>
<dbReference type="InterPro" id="IPR037522">
    <property type="entry name" value="HD_GYP_dom"/>
</dbReference>
<dbReference type="PROSITE" id="PS51832">
    <property type="entry name" value="HD_GYP"/>
    <property type="match status" value="1"/>
</dbReference>
<dbReference type="Gene3D" id="3.40.50.2300">
    <property type="match status" value="1"/>
</dbReference>
<dbReference type="InterPro" id="IPR052020">
    <property type="entry name" value="Cyclic_di-GMP/3'3'-cGAMP_PDE"/>
</dbReference>
<dbReference type="eggNOG" id="COG3437">
    <property type="taxonomic scope" value="Bacteria"/>
</dbReference>
<evidence type="ECO:0000256" key="1">
    <source>
        <dbReference type="PROSITE-ProRule" id="PRU00169"/>
    </source>
</evidence>
<dbReference type="InterPro" id="IPR003607">
    <property type="entry name" value="HD/PDEase_dom"/>
</dbReference>
<feature type="domain" description="HD-GYP" evidence="3">
    <location>
        <begin position="150"/>
        <end position="360"/>
    </location>
</feature>
<name>W9VBQ8_9GAMM</name>
<evidence type="ECO:0000259" key="3">
    <source>
        <dbReference type="PROSITE" id="PS51832"/>
    </source>
</evidence>
<dbReference type="Pfam" id="PF13487">
    <property type="entry name" value="HD_5"/>
    <property type="match status" value="1"/>
</dbReference>
<dbReference type="InterPro" id="IPR001789">
    <property type="entry name" value="Sig_transdc_resp-reg_receiver"/>
</dbReference>
<dbReference type="EMBL" id="AONC01000068">
    <property type="protein sequence ID" value="EXJ13477.1"/>
    <property type="molecule type" value="Genomic_DNA"/>
</dbReference>
<dbReference type="SMART" id="SM00471">
    <property type="entry name" value="HDc"/>
    <property type="match status" value="1"/>
</dbReference>
<sequence>MIRNTSKILIVDDESFYIDVLVDLLKDEYRTVVAKDGEQALRRALASPPPDLILLDILMPNMNGHEVCRRLKADPATRDIPVIFLTIKSEVADELKGFELGAADYITKPMSPPIVRARIKTHLALCAANRELADQNNLLESRVRERTAELSRTKDVAIYCMASLAEAHHAETGKHILRTQHYVKALAEHLRHHPSFAHYLDDNSIEMLFKTSPLHDIGKVGVPDRVLLKPGRLDPDEWELMKQHAQHGHDALLRAERELGTTDFLQLAREIAHTHHERWDGTGYPRGLAGEEIPISGRLMALADVYDALISKRVYKDSMTHEAAVRIIRESGGSHLDPEMVAAFLEIQDVFLDIAVQFPDNDIARAGSPSPDTDSGA</sequence>
<organism evidence="4 5">
    <name type="scientific">Imhoffiella purpurea</name>
    <dbReference type="NCBI Taxonomy" id="1249627"/>
    <lineage>
        <taxon>Bacteria</taxon>
        <taxon>Pseudomonadati</taxon>
        <taxon>Pseudomonadota</taxon>
        <taxon>Gammaproteobacteria</taxon>
        <taxon>Chromatiales</taxon>
        <taxon>Chromatiaceae</taxon>
        <taxon>Imhoffiella</taxon>
    </lineage>
</organism>
<accession>W9VBQ8</accession>
<dbReference type="SUPFAM" id="SSF52172">
    <property type="entry name" value="CheY-like"/>
    <property type="match status" value="1"/>
</dbReference>
<dbReference type="RefSeq" id="WP_052348264.1">
    <property type="nucleotide sequence ID" value="NZ_AONC01000068.1"/>
</dbReference>
<dbReference type="AlphaFoldDB" id="W9VBQ8"/>
<dbReference type="Gene3D" id="1.10.3210.10">
    <property type="entry name" value="Hypothetical protein af1432"/>
    <property type="match status" value="1"/>
</dbReference>
<dbReference type="OrthoDB" id="9802066at2"/>
<dbReference type="SUPFAM" id="SSF109604">
    <property type="entry name" value="HD-domain/PDEase-like"/>
    <property type="match status" value="1"/>
</dbReference>
<gene>
    <name evidence="4" type="ORF">D779_3695</name>
</gene>
<dbReference type="CDD" id="cd00077">
    <property type="entry name" value="HDc"/>
    <property type="match status" value="1"/>
</dbReference>
<dbReference type="PANTHER" id="PTHR45228:SF5">
    <property type="entry name" value="CYCLIC DI-GMP PHOSPHODIESTERASE VC_1348-RELATED"/>
    <property type="match status" value="1"/>
</dbReference>
<comment type="caution">
    <text evidence="4">The sequence shown here is derived from an EMBL/GenBank/DDBJ whole genome shotgun (WGS) entry which is preliminary data.</text>
</comment>
<dbReference type="PATRIC" id="fig|1249627.3.peg.3773"/>
<dbReference type="Pfam" id="PF00072">
    <property type="entry name" value="Response_reg"/>
    <property type="match status" value="1"/>
</dbReference>
<dbReference type="Proteomes" id="UP000019460">
    <property type="component" value="Unassembled WGS sequence"/>
</dbReference>
<dbReference type="PROSITE" id="PS50110">
    <property type="entry name" value="RESPONSE_REGULATORY"/>
    <property type="match status" value="1"/>
</dbReference>
<dbReference type="STRING" id="1249627.D779_3695"/>
<dbReference type="GO" id="GO:0008081">
    <property type="term" value="F:phosphoric diester hydrolase activity"/>
    <property type="evidence" value="ECO:0007669"/>
    <property type="project" value="UniProtKB-ARBA"/>
</dbReference>
<proteinExistence type="predicted"/>
<dbReference type="PANTHER" id="PTHR45228">
    <property type="entry name" value="CYCLIC DI-GMP PHOSPHODIESTERASE TM_0186-RELATED"/>
    <property type="match status" value="1"/>
</dbReference>
<evidence type="ECO:0000313" key="5">
    <source>
        <dbReference type="Proteomes" id="UP000019460"/>
    </source>
</evidence>
<evidence type="ECO:0000259" key="2">
    <source>
        <dbReference type="PROSITE" id="PS50110"/>
    </source>
</evidence>
<dbReference type="GO" id="GO:0000160">
    <property type="term" value="P:phosphorelay signal transduction system"/>
    <property type="evidence" value="ECO:0007669"/>
    <property type="project" value="InterPro"/>
</dbReference>
<keyword evidence="1" id="KW-0597">Phosphoprotein</keyword>
<reference evidence="4 5" key="1">
    <citation type="submission" date="2012-11" db="EMBL/GenBank/DDBJ databases">
        <title>Genome assembly of Thiorhodococcus sp. AK35.</title>
        <authorList>
            <person name="Nupur N."/>
            <person name="Khatri I."/>
            <person name="Subramanian S."/>
            <person name="Pinnaka A."/>
        </authorList>
    </citation>
    <scope>NUCLEOTIDE SEQUENCE [LARGE SCALE GENOMIC DNA]</scope>
    <source>
        <strain evidence="4 5">AK35</strain>
    </source>
</reference>
<evidence type="ECO:0000313" key="4">
    <source>
        <dbReference type="EMBL" id="EXJ13477.1"/>
    </source>
</evidence>
<keyword evidence="5" id="KW-1185">Reference proteome</keyword>
<protein>
    <submittedName>
        <fullName evidence="4">Response regulator</fullName>
    </submittedName>
</protein>